<evidence type="ECO:0000259" key="3">
    <source>
        <dbReference type="Pfam" id="PF01979"/>
    </source>
</evidence>
<comment type="caution">
    <text evidence="4">The sequence shown here is derived from an EMBL/GenBank/DDBJ whole genome shotgun (WGS) entry which is preliminary data.</text>
</comment>
<proteinExistence type="predicted"/>
<feature type="chain" id="PRO_5019469165" description="Amidohydrolase-related domain-containing protein" evidence="2">
    <location>
        <begin position="28"/>
        <end position="559"/>
    </location>
</feature>
<reference evidence="4 5" key="2">
    <citation type="submission" date="2019-01" db="EMBL/GenBank/DDBJ databases">
        <title>Tautonia sociabilis, a novel thermotolerant planctomycete of Isosphaeraceae family, isolated from a 4000 m deep subterranean habitat.</title>
        <authorList>
            <person name="Kovaleva O.L."/>
            <person name="Elcheninov A.G."/>
            <person name="Van Heerden E."/>
            <person name="Toshchakov S.V."/>
            <person name="Novikov A."/>
            <person name="Bonch-Osmolovskaya E.A."/>
            <person name="Kublanov I.V."/>
        </authorList>
    </citation>
    <scope>NUCLEOTIDE SEQUENCE [LARGE SCALE GENOMIC DNA]</scope>
    <source>
        <strain evidence="4 5">GM2012</strain>
    </source>
</reference>
<dbReference type="RefSeq" id="WP_126726449.1">
    <property type="nucleotide sequence ID" value="NZ_RYZH01000031.1"/>
</dbReference>
<feature type="compositionally biased region" description="Basic and acidic residues" evidence="1">
    <location>
        <begin position="419"/>
        <end position="432"/>
    </location>
</feature>
<protein>
    <recommendedName>
        <fullName evidence="3">Amidohydrolase-related domain-containing protein</fullName>
    </recommendedName>
</protein>
<dbReference type="OrthoDB" id="9802793at2"/>
<sequence length="559" mass="59151">MKPNDLLRLLALLAALAAAMFPSPAPAQEDSGGEASSEPKPDEARPDGEESDEKTPGPILAIVGADIETVTQGTIRRGTILVRDGTILEVGQSIEVPEGAEVIDASGKVVTPGFVAVDMNGVGVGAAARSRGGGGSSNSVADALDPFDRNMKLCLGVGITSGAVRIGGASGARFLFQPGPGSEDEGPVSLTVDDLIGLLADGQLDDETFDHLLAHAEGREDDGHGPLGLFAGDGSGLVSPFDSRFFGEQDRQGTCAHCAATVMEILPEPLAPPSPTRPRPDDYCVIKLTWGDLDGMLAAEQPFYSLSSSSLTGPFNVFSWRENLKKARDYLEELEQYEADKEAGKKDIKEPRKPVDDGLIKLVKKEIPLRTQASSAEQIRSMIALARELDYRLVLDGAIEAWVVAEELGKAGVPVVITPRDRRRSDPGREDSTGSSIETPGILQQAAVPFAIAPLGSSVSLVGLAGRDLTSLPLEAAFAVRGGADEATALAALTIVPARILGLEDRIGSIEKGKDADLLILDGPPLDYRTYVETAIVNGKVRYRRAEDRVYPVFDRDAR</sequence>
<feature type="domain" description="Amidohydrolase-related" evidence="3">
    <location>
        <begin position="469"/>
        <end position="534"/>
    </location>
</feature>
<feature type="signal peptide" evidence="2">
    <location>
        <begin position="1"/>
        <end position="27"/>
    </location>
</feature>
<evidence type="ECO:0000313" key="4">
    <source>
        <dbReference type="EMBL" id="RUL86451.1"/>
    </source>
</evidence>
<feature type="region of interest" description="Disordered" evidence="1">
    <location>
        <begin position="23"/>
        <end position="56"/>
    </location>
</feature>
<dbReference type="PANTHER" id="PTHR43135">
    <property type="entry name" value="ALPHA-D-RIBOSE 1-METHYLPHOSPHONATE 5-TRIPHOSPHATE DIPHOSPHATASE"/>
    <property type="match status" value="1"/>
</dbReference>
<dbReference type="InterPro" id="IPR011059">
    <property type="entry name" value="Metal-dep_hydrolase_composite"/>
</dbReference>
<reference evidence="4 5" key="1">
    <citation type="submission" date="2018-12" db="EMBL/GenBank/DDBJ databases">
        <authorList>
            <person name="Toschakov S.V."/>
        </authorList>
    </citation>
    <scope>NUCLEOTIDE SEQUENCE [LARGE SCALE GENOMIC DNA]</scope>
    <source>
        <strain evidence="4 5">GM2012</strain>
    </source>
</reference>
<dbReference type="InterPro" id="IPR006680">
    <property type="entry name" value="Amidohydro-rel"/>
</dbReference>
<keyword evidence="5" id="KW-1185">Reference proteome</keyword>
<dbReference type="GO" id="GO:0016810">
    <property type="term" value="F:hydrolase activity, acting on carbon-nitrogen (but not peptide) bonds"/>
    <property type="evidence" value="ECO:0007669"/>
    <property type="project" value="InterPro"/>
</dbReference>
<dbReference type="Pfam" id="PF01979">
    <property type="entry name" value="Amidohydro_1"/>
    <property type="match status" value="1"/>
</dbReference>
<feature type="region of interest" description="Disordered" evidence="1">
    <location>
        <begin position="419"/>
        <end position="438"/>
    </location>
</feature>
<keyword evidence="2" id="KW-0732">Signal</keyword>
<feature type="compositionally biased region" description="Basic and acidic residues" evidence="1">
    <location>
        <begin position="37"/>
        <end position="48"/>
    </location>
</feature>
<name>A0A432MHN1_9BACT</name>
<dbReference type="Gene3D" id="3.20.20.140">
    <property type="entry name" value="Metal-dependent hydrolases"/>
    <property type="match status" value="1"/>
</dbReference>
<dbReference type="Gene3D" id="2.30.40.10">
    <property type="entry name" value="Urease, subunit C, domain 1"/>
    <property type="match status" value="2"/>
</dbReference>
<dbReference type="InterPro" id="IPR051781">
    <property type="entry name" value="Metallo-dep_Hydrolase"/>
</dbReference>
<gene>
    <name evidence="4" type="ORF">TsocGM_15885</name>
</gene>
<organism evidence="4 5">
    <name type="scientific">Tautonia sociabilis</name>
    <dbReference type="NCBI Taxonomy" id="2080755"/>
    <lineage>
        <taxon>Bacteria</taxon>
        <taxon>Pseudomonadati</taxon>
        <taxon>Planctomycetota</taxon>
        <taxon>Planctomycetia</taxon>
        <taxon>Isosphaerales</taxon>
        <taxon>Isosphaeraceae</taxon>
        <taxon>Tautonia</taxon>
    </lineage>
</organism>
<dbReference type="AlphaFoldDB" id="A0A432MHN1"/>
<evidence type="ECO:0000256" key="2">
    <source>
        <dbReference type="SAM" id="SignalP"/>
    </source>
</evidence>
<dbReference type="EMBL" id="RYZH01000031">
    <property type="protein sequence ID" value="RUL86451.1"/>
    <property type="molecule type" value="Genomic_DNA"/>
</dbReference>
<dbReference type="Proteomes" id="UP000280296">
    <property type="component" value="Unassembled WGS sequence"/>
</dbReference>
<dbReference type="SUPFAM" id="SSF51556">
    <property type="entry name" value="Metallo-dependent hydrolases"/>
    <property type="match status" value="1"/>
</dbReference>
<dbReference type="InterPro" id="IPR032466">
    <property type="entry name" value="Metal_Hydrolase"/>
</dbReference>
<evidence type="ECO:0000313" key="5">
    <source>
        <dbReference type="Proteomes" id="UP000280296"/>
    </source>
</evidence>
<dbReference type="PANTHER" id="PTHR43135:SF3">
    <property type="entry name" value="ALPHA-D-RIBOSE 1-METHYLPHOSPHONATE 5-TRIPHOSPHATE DIPHOSPHATASE"/>
    <property type="match status" value="1"/>
</dbReference>
<accession>A0A432MHN1</accession>
<dbReference type="SUPFAM" id="SSF51338">
    <property type="entry name" value="Composite domain of metallo-dependent hydrolases"/>
    <property type="match status" value="1"/>
</dbReference>
<evidence type="ECO:0000256" key="1">
    <source>
        <dbReference type="SAM" id="MobiDB-lite"/>
    </source>
</evidence>